<dbReference type="AlphaFoldDB" id="A0A9W6WYS5"/>
<protein>
    <submittedName>
        <fullName evidence="1">Unnamed protein product</fullName>
    </submittedName>
</protein>
<proteinExistence type="predicted"/>
<organism evidence="1 2">
    <name type="scientific">Phytophthora fragariaefolia</name>
    <dbReference type="NCBI Taxonomy" id="1490495"/>
    <lineage>
        <taxon>Eukaryota</taxon>
        <taxon>Sar</taxon>
        <taxon>Stramenopiles</taxon>
        <taxon>Oomycota</taxon>
        <taxon>Peronosporomycetes</taxon>
        <taxon>Peronosporales</taxon>
        <taxon>Peronosporaceae</taxon>
        <taxon>Phytophthora</taxon>
    </lineage>
</organism>
<comment type="caution">
    <text evidence="1">The sequence shown here is derived from an EMBL/GenBank/DDBJ whole genome shotgun (WGS) entry which is preliminary data.</text>
</comment>
<sequence length="207" mass="23954">MNESALVSHDEPDNALATVDAVAERLRDCREGHDLLYDQRDFVDFVFRNSTLLKMKWLQVVSQIRYGTRSTANIHVDTRNPTPSVSVMEMFCREFGVDGAKTVLVEASSHPMPERAQIIEERMTRLGFQHESKTVVYEETRNFEEEVPTDKSIRPETTSVQKEFHIRHDAAVTVDDMLLFQEDPTPQNLQDMQRLIYELKVRAPKTK</sequence>
<gene>
    <name evidence="1" type="ORF">Pfra01_000353400</name>
</gene>
<reference evidence="1" key="1">
    <citation type="submission" date="2023-04" db="EMBL/GenBank/DDBJ databases">
        <title>Phytophthora fragariaefolia NBRC 109709.</title>
        <authorList>
            <person name="Ichikawa N."/>
            <person name="Sato H."/>
            <person name="Tonouchi N."/>
        </authorList>
    </citation>
    <scope>NUCLEOTIDE SEQUENCE</scope>
    <source>
        <strain evidence="1">NBRC 109709</strain>
    </source>
</reference>
<accession>A0A9W6WYS5</accession>
<name>A0A9W6WYS5_9STRA</name>
<dbReference type="EMBL" id="BSXT01000271">
    <property type="protein sequence ID" value="GMF23021.1"/>
    <property type="molecule type" value="Genomic_DNA"/>
</dbReference>
<evidence type="ECO:0000313" key="1">
    <source>
        <dbReference type="EMBL" id="GMF23021.1"/>
    </source>
</evidence>
<dbReference type="OrthoDB" id="165414at2759"/>
<keyword evidence="2" id="KW-1185">Reference proteome</keyword>
<dbReference type="Proteomes" id="UP001165121">
    <property type="component" value="Unassembled WGS sequence"/>
</dbReference>
<evidence type="ECO:0000313" key="2">
    <source>
        <dbReference type="Proteomes" id="UP001165121"/>
    </source>
</evidence>